<dbReference type="InterPro" id="IPR043502">
    <property type="entry name" value="DNA/RNA_pol_sf"/>
</dbReference>
<dbReference type="RefSeq" id="XP_003027348.1">
    <property type="nucleotide sequence ID" value="XM_003027302.1"/>
</dbReference>
<dbReference type="Gene3D" id="3.10.10.10">
    <property type="entry name" value="HIV Type 1 Reverse Transcriptase, subunit A, domain 1"/>
    <property type="match status" value="1"/>
</dbReference>
<evidence type="ECO:0000313" key="2">
    <source>
        <dbReference type="Proteomes" id="UP000007431"/>
    </source>
</evidence>
<dbReference type="EMBL" id="GL377313">
    <property type="protein sequence ID" value="EFI92445.1"/>
    <property type="molecule type" value="Genomic_DNA"/>
</dbReference>
<accession>D8QIN8</accession>
<dbReference type="Proteomes" id="UP000007431">
    <property type="component" value="Unassembled WGS sequence"/>
</dbReference>
<keyword evidence="2" id="KW-1185">Reference proteome</keyword>
<sequence>KHKLAFGVDGRLGNYPAQVEIRLKPGTQPVSLPPFPASPAKREVIDKQMDSWIQLGVIEPSKSPWAAPVFITYRNGKPRM</sequence>
<organism evidence="2">
    <name type="scientific">Schizophyllum commune (strain H4-8 / FGSC 9210)</name>
    <name type="common">Split gill fungus</name>
    <dbReference type="NCBI Taxonomy" id="578458"/>
    <lineage>
        <taxon>Eukaryota</taxon>
        <taxon>Fungi</taxon>
        <taxon>Dikarya</taxon>
        <taxon>Basidiomycota</taxon>
        <taxon>Agaricomycotina</taxon>
        <taxon>Agaricomycetes</taxon>
        <taxon>Agaricomycetidae</taxon>
        <taxon>Agaricales</taxon>
        <taxon>Schizophyllaceae</taxon>
        <taxon>Schizophyllum</taxon>
    </lineage>
</organism>
<dbReference type="AlphaFoldDB" id="D8QIN8"/>
<proteinExistence type="predicted"/>
<reference evidence="1 2" key="1">
    <citation type="journal article" date="2010" name="Nat. Biotechnol.">
        <title>Genome sequence of the model mushroom Schizophyllum commune.</title>
        <authorList>
            <person name="Ohm R.A."/>
            <person name="de Jong J.F."/>
            <person name="Lugones L.G."/>
            <person name="Aerts A."/>
            <person name="Kothe E."/>
            <person name="Stajich J.E."/>
            <person name="de Vries R.P."/>
            <person name="Record E."/>
            <person name="Levasseur A."/>
            <person name="Baker S.E."/>
            <person name="Bartholomew K.A."/>
            <person name="Coutinho P.M."/>
            <person name="Erdmann S."/>
            <person name="Fowler T.J."/>
            <person name="Gathman A.C."/>
            <person name="Lombard V."/>
            <person name="Henrissat B."/>
            <person name="Knabe N."/>
            <person name="Kuees U."/>
            <person name="Lilly W.W."/>
            <person name="Lindquist E."/>
            <person name="Lucas S."/>
            <person name="Magnuson J.K."/>
            <person name="Piumi F."/>
            <person name="Raudaskoski M."/>
            <person name="Salamov A."/>
            <person name="Schmutz J."/>
            <person name="Schwarze F.W.M.R."/>
            <person name="vanKuyk P.A."/>
            <person name="Horton J.S."/>
            <person name="Grigoriev I.V."/>
            <person name="Woesten H.A.B."/>
        </authorList>
    </citation>
    <scope>NUCLEOTIDE SEQUENCE [LARGE SCALE GENOMIC DNA]</scope>
    <source>
        <strain evidence="2">H4-8 / FGSC 9210</strain>
    </source>
</reference>
<dbReference type="GeneID" id="9596741"/>
<gene>
    <name evidence="1" type="ORF">SCHCODRAFT_33663</name>
</gene>
<dbReference type="HOGENOM" id="CLU_165193_1_0_1"/>
<protein>
    <submittedName>
        <fullName evidence="1">Uncharacterized protein</fullName>
    </submittedName>
</protein>
<dbReference type="OrthoDB" id="6776860at2759"/>
<dbReference type="OMA" id="GIHPISE"/>
<dbReference type="KEGG" id="scm:SCHCO_01049283"/>
<feature type="non-terminal residue" evidence="1">
    <location>
        <position position="1"/>
    </location>
</feature>
<feature type="non-terminal residue" evidence="1">
    <location>
        <position position="80"/>
    </location>
</feature>
<evidence type="ECO:0000313" key="1">
    <source>
        <dbReference type="EMBL" id="EFI92445.1"/>
    </source>
</evidence>
<dbReference type="SUPFAM" id="SSF56672">
    <property type="entry name" value="DNA/RNA polymerases"/>
    <property type="match status" value="1"/>
</dbReference>
<dbReference type="eggNOG" id="ENOG502SV7N">
    <property type="taxonomic scope" value="Eukaryota"/>
</dbReference>
<dbReference type="VEuPathDB" id="FungiDB:SCHCODRAFT_01049283"/>
<dbReference type="InParanoid" id="D8QIN8"/>
<name>D8QIN8_SCHCM</name>